<dbReference type="EMBL" id="CM007385">
    <property type="protein sequence ID" value="ONK70622.1"/>
    <property type="molecule type" value="Genomic_DNA"/>
</dbReference>
<dbReference type="PROSITE" id="PS01074">
    <property type="entry name" value="TERPENE_SYNTHASES"/>
    <property type="match status" value="1"/>
</dbReference>
<dbReference type="GO" id="GO:0016104">
    <property type="term" value="P:triterpenoid biosynthetic process"/>
    <property type="evidence" value="ECO:0007669"/>
    <property type="project" value="InterPro"/>
</dbReference>
<dbReference type="SUPFAM" id="SSF48239">
    <property type="entry name" value="Terpenoid cyclases/Protein prenyltransferases"/>
    <property type="match status" value="1"/>
</dbReference>
<keyword evidence="3" id="KW-0413">Isomerase</keyword>
<dbReference type="Gramene" id="ONK70622">
    <property type="protein sequence ID" value="ONK70622"/>
    <property type="gene ID" value="A4U43_C05F35660"/>
</dbReference>
<sequence length="643" mass="73509">MWKLNIGEGGPCLKSRYDFIGRQVWEFDPKLGSLEEREAVERARQEFRRHRFQKKQASDLLMRMQFAKENNHDDTNLPQVKLKEDQEISEEAVRTTLRRAIGYFSTIQAHDGHWPADFPGPLFLTPTLVIALYVTGAVNSAFSAEHQEELCRYIYNHQNEDGGWGFHTEGLSVMFSTALCYTALRLLGEEVDYNEDGAMVKGRNWIHDHGGVTAIPTWGKMWLSEDLYYPHPLAQDVLWECLHRIGEPLLRRWPLCKLRERALQAIMEYIHYEDENSVYICVGAAQKVLCMLCCWVEDPSSDSFKLHLARIPDYLWTAEDGMKMQILENPSGDFRRRHRHISKGGWAFTIPDHGWPVSDCTAEALKAALLLSRISPNIVGQPMATEQLNNALNIILSLQNRNGGFSTWELTRTYQWIEFFNASEFFADIVLEYQYVECTSSAIQALALFKEIYPGYRTEEVESCIQRGMKFIENKQEDDGSWYGSWGICYTYGTWFGVEGLVASGKTYDTSSSIRRACHFLLSKQLASGGWGESYLSSKNKVYTNLDGNCSHLVNTAWAMLALVKSGQVARDPAPLHRAAKFLINTQQENGDFPQQEMLGSLGKNGVLNYASYRNIFPIWALGEYRKHLLWNSNTSAVDNIRV</sequence>
<dbReference type="AlphaFoldDB" id="A0A5P1EXI6"/>
<dbReference type="Gene3D" id="1.50.10.20">
    <property type="match status" value="2"/>
</dbReference>
<evidence type="ECO:0000259" key="4">
    <source>
        <dbReference type="Pfam" id="PF13243"/>
    </source>
</evidence>
<dbReference type="Proteomes" id="UP000243459">
    <property type="component" value="Chromosome 5"/>
</dbReference>
<dbReference type="Pfam" id="PF13243">
    <property type="entry name" value="SQHop_cyclase_C"/>
    <property type="match status" value="1"/>
</dbReference>
<dbReference type="NCBIfam" id="TIGR01787">
    <property type="entry name" value="squalene_cyclas"/>
    <property type="match status" value="1"/>
</dbReference>
<dbReference type="InterPro" id="IPR032696">
    <property type="entry name" value="SQ_cyclase_C"/>
</dbReference>
<dbReference type="PANTHER" id="PTHR11764">
    <property type="entry name" value="TERPENE CYCLASE/MUTASE FAMILY MEMBER"/>
    <property type="match status" value="1"/>
</dbReference>
<feature type="domain" description="Squalene cyclase N-terminal" evidence="5">
    <location>
        <begin position="98"/>
        <end position="224"/>
    </location>
</feature>
<dbReference type="Pfam" id="PF13249">
    <property type="entry name" value="SQHop_cyclase_N"/>
    <property type="match status" value="1"/>
</dbReference>
<dbReference type="InterPro" id="IPR002365">
    <property type="entry name" value="Terpene_synthase_CS"/>
</dbReference>
<evidence type="ECO:0000313" key="6">
    <source>
        <dbReference type="EMBL" id="ONK70622.1"/>
    </source>
</evidence>
<protein>
    <recommendedName>
        <fullName evidence="3">Terpene cyclase/mutase family member</fullName>
        <ecNumber evidence="3">5.4.99.-</ecNumber>
    </recommendedName>
</protein>
<keyword evidence="7" id="KW-1185">Reference proteome</keyword>
<evidence type="ECO:0000256" key="1">
    <source>
        <dbReference type="ARBA" id="ARBA00009755"/>
    </source>
</evidence>
<proteinExistence type="inferred from homology"/>
<dbReference type="PANTHER" id="PTHR11764:SF17">
    <property type="entry name" value="TERPENE CYCLASE_MUTASE FAMILY MEMBER"/>
    <property type="match status" value="1"/>
</dbReference>
<name>A0A5P1EXI6_ASPOF</name>
<dbReference type="InterPro" id="IPR032697">
    <property type="entry name" value="SQ_cyclase_N"/>
</dbReference>
<organism evidence="6 7">
    <name type="scientific">Asparagus officinalis</name>
    <name type="common">Garden asparagus</name>
    <dbReference type="NCBI Taxonomy" id="4686"/>
    <lineage>
        <taxon>Eukaryota</taxon>
        <taxon>Viridiplantae</taxon>
        <taxon>Streptophyta</taxon>
        <taxon>Embryophyta</taxon>
        <taxon>Tracheophyta</taxon>
        <taxon>Spermatophyta</taxon>
        <taxon>Magnoliopsida</taxon>
        <taxon>Liliopsida</taxon>
        <taxon>Asparagales</taxon>
        <taxon>Asparagaceae</taxon>
        <taxon>Asparagoideae</taxon>
        <taxon>Asparagus</taxon>
    </lineage>
</organism>
<dbReference type="GO" id="GO:0005811">
    <property type="term" value="C:lipid droplet"/>
    <property type="evidence" value="ECO:0007669"/>
    <property type="project" value="InterPro"/>
</dbReference>
<dbReference type="InterPro" id="IPR018333">
    <property type="entry name" value="Squalene_cyclase"/>
</dbReference>
<reference evidence="7" key="1">
    <citation type="journal article" date="2017" name="Nat. Commun.">
        <title>The asparagus genome sheds light on the origin and evolution of a young Y chromosome.</title>
        <authorList>
            <person name="Harkess A."/>
            <person name="Zhou J."/>
            <person name="Xu C."/>
            <person name="Bowers J.E."/>
            <person name="Van der Hulst R."/>
            <person name="Ayyampalayam S."/>
            <person name="Mercati F."/>
            <person name="Riccardi P."/>
            <person name="McKain M.R."/>
            <person name="Kakrana A."/>
            <person name="Tang H."/>
            <person name="Ray J."/>
            <person name="Groenendijk J."/>
            <person name="Arikit S."/>
            <person name="Mathioni S.M."/>
            <person name="Nakano M."/>
            <person name="Shan H."/>
            <person name="Telgmann-Rauber A."/>
            <person name="Kanno A."/>
            <person name="Yue Z."/>
            <person name="Chen H."/>
            <person name="Li W."/>
            <person name="Chen Y."/>
            <person name="Xu X."/>
            <person name="Zhang Y."/>
            <person name="Luo S."/>
            <person name="Chen H."/>
            <person name="Gao J."/>
            <person name="Mao Z."/>
            <person name="Pires J.C."/>
            <person name="Luo M."/>
            <person name="Kudrna D."/>
            <person name="Wing R.A."/>
            <person name="Meyers B.C."/>
            <person name="Yi K."/>
            <person name="Kong H."/>
            <person name="Lavrijsen P."/>
            <person name="Sunseri F."/>
            <person name="Falavigna A."/>
            <person name="Ye Y."/>
            <person name="Leebens-Mack J.H."/>
            <person name="Chen G."/>
        </authorList>
    </citation>
    <scope>NUCLEOTIDE SEQUENCE [LARGE SCALE GENOMIC DNA]</scope>
    <source>
        <strain evidence="7">cv. DH0086</strain>
    </source>
</reference>
<evidence type="ECO:0000313" key="7">
    <source>
        <dbReference type="Proteomes" id="UP000243459"/>
    </source>
</evidence>
<dbReference type="FunFam" id="1.50.10.20:FF:000011">
    <property type="entry name" value="Terpene cyclase/mutase family member"/>
    <property type="match status" value="1"/>
</dbReference>
<evidence type="ECO:0000256" key="3">
    <source>
        <dbReference type="RuleBase" id="RU362003"/>
    </source>
</evidence>
<dbReference type="CDD" id="cd02892">
    <property type="entry name" value="SQCY_1"/>
    <property type="match status" value="1"/>
</dbReference>
<dbReference type="EC" id="5.4.99.-" evidence="3"/>
<feature type="domain" description="Squalene cyclase C-terminal" evidence="4">
    <location>
        <begin position="325"/>
        <end position="627"/>
    </location>
</feature>
<dbReference type="OMA" id="INTSWAM"/>
<keyword evidence="2" id="KW-0677">Repeat</keyword>
<evidence type="ECO:0000256" key="2">
    <source>
        <dbReference type="ARBA" id="ARBA00022737"/>
    </source>
</evidence>
<dbReference type="InterPro" id="IPR008930">
    <property type="entry name" value="Terpenoid_cyclase/PrenylTrfase"/>
</dbReference>
<dbReference type="SUPFAM" id="SSF81853">
    <property type="entry name" value="Family 10 polysaccharide lyase"/>
    <property type="match status" value="1"/>
</dbReference>
<dbReference type="GO" id="GO:0016866">
    <property type="term" value="F:intramolecular transferase activity"/>
    <property type="evidence" value="ECO:0007669"/>
    <property type="project" value="InterPro"/>
</dbReference>
<comment type="similarity">
    <text evidence="1 3">Belongs to the terpene cyclase/mutase family.</text>
</comment>
<accession>A0A5P1EXI6</accession>
<evidence type="ECO:0000259" key="5">
    <source>
        <dbReference type="Pfam" id="PF13249"/>
    </source>
</evidence>
<gene>
    <name evidence="6" type="ORF">A4U43_C05F35660</name>
</gene>